<sequence>MKQDGSGSIKATLNLSKSKTKVASLMKLKNVNGIQIPSQATVTKEMERAVRTLKATPGISNVQYTLDFNNYIATLSCNFKSVEALNEFSNMLSKQFKTNVTSYNSYAFQPSVPAFSRHYKYMPDVGKEFAKISADDQKLFGDAYYTNIIRFEKHIKTQTNASAKISSNGKAVLLKVPAIALFRGSTSLANTITLTK</sequence>
<accession>A0ABQ3HWZ1</accession>
<evidence type="ECO:0000313" key="2">
    <source>
        <dbReference type="Proteomes" id="UP000620550"/>
    </source>
</evidence>
<proteinExistence type="predicted"/>
<evidence type="ECO:0000313" key="1">
    <source>
        <dbReference type="EMBL" id="GHE32837.1"/>
    </source>
</evidence>
<comment type="caution">
    <text evidence="1">The sequence shown here is derived from an EMBL/GenBank/DDBJ whole genome shotgun (WGS) entry which is preliminary data.</text>
</comment>
<dbReference type="EMBL" id="BNAF01000005">
    <property type="protein sequence ID" value="GHE32837.1"/>
    <property type="molecule type" value="Genomic_DNA"/>
</dbReference>
<name>A0ABQ3HWZ1_9SPHI</name>
<dbReference type="Proteomes" id="UP000620550">
    <property type="component" value="Unassembled WGS sequence"/>
</dbReference>
<organism evidence="1 2">
    <name type="scientific">Sphingobacterium griseoflavum</name>
    <dbReference type="NCBI Taxonomy" id="1474952"/>
    <lineage>
        <taxon>Bacteria</taxon>
        <taxon>Pseudomonadati</taxon>
        <taxon>Bacteroidota</taxon>
        <taxon>Sphingobacteriia</taxon>
        <taxon>Sphingobacteriales</taxon>
        <taxon>Sphingobacteriaceae</taxon>
        <taxon>Sphingobacterium</taxon>
    </lineage>
</organism>
<gene>
    <name evidence="1" type="ORF">GCM10017764_14780</name>
</gene>
<protein>
    <submittedName>
        <fullName evidence="1">Uncharacterized protein</fullName>
    </submittedName>
</protein>
<keyword evidence="2" id="KW-1185">Reference proteome</keyword>
<reference evidence="2" key="1">
    <citation type="journal article" date="2019" name="Int. J. Syst. Evol. Microbiol.">
        <title>The Global Catalogue of Microorganisms (GCM) 10K type strain sequencing project: providing services to taxonomists for standard genome sequencing and annotation.</title>
        <authorList>
            <consortium name="The Broad Institute Genomics Platform"/>
            <consortium name="The Broad Institute Genome Sequencing Center for Infectious Disease"/>
            <person name="Wu L."/>
            <person name="Ma J."/>
        </authorList>
    </citation>
    <scope>NUCLEOTIDE SEQUENCE [LARGE SCALE GENOMIC DNA]</scope>
    <source>
        <strain evidence="2">CGMCC 1.12966</strain>
    </source>
</reference>